<dbReference type="GO" id="GO:0047753">
    <property type="term" value="F:choline-sulfatase activity"/>
    <property type="evidence" value="ECO:0007669"/>
    <property type="project" value="UniProtKB-EC"/>
</dbReference>
<dbReference type="InterPro" id="IPR000917">
    <property type="entry name" value="Sulfatase_N"/>
</dbReference>
<protein>
    <submittedName>
        <fullName evidence="5">Choline-sulfatase</fullName>
        <ecNumber evidence="5">3.1.6.6</ecNumber>
    </submittedName>
</protein>
<dbReference type="AlphaFoldDB" id="A0A177G9T9"/>
<evidence type="ECO:0000256" key="1">
    <source>
        <dbReference type="ARBA" id="ARBA00008779"/>
    </source>
</evidence>
<organism evidence="5 6">
    <name type="scientific">Acetobacter malorum</name>
    <dbReference type="NCBI Taxonomy" id="178901"/>
    <lineage>
        <taxon>Bacteria</taxon>
        <taxon>Pseudomonadati</taxon>
        <taxon>Pseudomonadota</taxon>
        <taxon>Alphaproteobacteria</taxon>
        <taxon>Acetobacterales</taxon>
        <taxon>Acetobacteraceae</taxon>
        <taxon>Acetobacter</taxon>
    </lineage>
</organism>
<evidence type="ECO:0000256" key="3">
    <source>
        <dbReference type="ARBA" id="ARBA00022801"/>
    </source>
</evidence>
<accession>A0A177G9T9</accession>
<dbReference type="eggNOG" id="COG3119">
    <property type="taxonomic scope" value="Bacteria"/>
</dbReference>
<keyword evidence="2" id="KW-0479">Metal-binding</keyword>
<reference evidence="5 6" key="1">
    <citation type="submission" date="2016-03" db="EMBL/GenBank/DDBJ databases">
        <title>Draft genome sequence of Acetobacter malorum CECT 7742, a strain isolated from strawberry vinegar.</title>
        <authorList>
            <person name="Sainz F."/>
            <person name="Mas A."/>
            <person name="Torija M.J."/>
        </authorList>
    </citation>
    <scope>NUCLEOTIDE SEQUENCE [LARGE SCALE GENOMIC DNA]</scope>
    <source>
        <strain evidence="5 6">CECT 7742</strain>
    </source>
</reference>
<comment type="caution">
    <text evidence="5">The sequence shown here is derived from an EMBL/GenBank/DDBJ whole genome shotgun (WGS) entry which is preliminary data.</text>
</comment>
<dbReference type="PATRIC" id="fig|178901.16.peg.3000"/>
<dbReference type="InterPro" id="IPR024607">
    <property type="entry name" value="Sulfatase_CS"/>
</dbReference>
<keyword evidence="3 5" id="KW-0378">Hydrolase</keyword>
<dbReference type="EC" id="3.1.6.6" evidence="5"/>
<feature type="domain" description="Sulfatase N-terminal" evidence="4">
    <location>
        <begin position="48"/>
        <end position="323"/>
    </location>
</feature>
<dbReference type="PANTHER" id="PTHR45953:SF1">
    <property type="entry name" value="IDURONATE 2-SULFATASE"/>
    <property type="match status" value="1"/>
</dbReference>
<dbReference type="Proteomes" id="UP000077349">
    <property type="component" value="Unassembled WGS sequence"/>
</dbReference>
<gene>
    <name evidence="5" type="ORF">Amal_02816</name>
</gene>
<dbReference type="Gene3D" id="3.40.720.10">
    <property type="entry name" value="Alkaline Phosphatase, subunit A"/>
    <property type="match status" value="1"/>
</dbReference>
<dbReference type="STRING" id="178901.AmDm5_2873"/>
<dbReference type="PROSITE" id="PS00523">
    <property type="entry name" value="SULFATASE_1"/>
    <property type="match status" value="1"/>
</dbReference>
<dbReference type="GO" id="GO:0005737">
    <property type="term" value="C:cytoplasm"/>
    <property type="evidence" value="ECO:0007669"/>
    <property type="project" value="TreeGrafter"/>
</dbReference>
<dbReference type="CDD" id="cd16027">
    <property type="entry name" value="SGSH"/>
    <property type="match status" value="1"/>
</dbReference>
<dbReference type="PANTHER" id="PTHR45953">
    <property type="entry name" value="IDURONATE 2-SULFATASE"/>
    <property type="match status" value="1"/>
</dbReference>
<dbReference type="InterPro" id="IPR006311">
    <property type="entry name" value="TAT_signal"/>
</dbReference>
<comment type="similarity">
    <text evidence="1">Belongs to the sulfatase family.</text>
</comment>
<evidence type="ECO:0000313" key="5">
    <source>
        <dbReference type="EMBL" id="OAG77038.1"/>
    </source>
</evidence>
<dbReference type="Pfam" id="PF00884">
    <property type="entry name" value="Sulfatase"/>
    <property type="match status" value="1"/>
</dbReference>
<proteinExistence type="inferred from homology"/>
<evidence type="ECO:0000313" key="6">
    <source>
        <dbReference type="Proteomes" id="UP000077349"/>
    </source>
</evidence>
<evidence type="ECO:0000256" key="2">
    <source>
        <dbReference type="ARBA" id="ARBA00022723"/>
    </source>
</evidence>
<dbReference type="PROSITE" id="PS51318">
    <property type="entry name" value="TAT"/>
    <property type="match status" value="1"/>
</dbReference>
<dbReference type="GO" id="GO:0046872">
    <property type="term" value="F:metal ion binding"/>
    <property type="evidence" value="ECO:0007669"/>
    <property type="project" value="UniProtKB-KW"/>
</dbReference>
<name>A0A177G9T9_9PROT</name>
<sequence length="486" mass="53258">MSMTGNRERNPNVSRRKFLEHSAVAGMGSVVSAGAASARSLPRGSQRPNIVYIHSHDSGRHLEPYEGGVPTPAIAGLAREGILFHKAFSGAPICSPSRAAMLTGQPAHASGMLGLAHRGFSLNDPRQLLFRYLQNYGYQSILTGMQHVAADPNTLGYDRNLCQRSANGHWLSEASIVAPVAERFLDSRPQQPFFLDIGFFETHRDYPSPTAQDRAAVRRVPGPVPDTPETREDYAAFGASARQLDEGVGRVLEALRRNGYDRNTLLIFTTDHGIAFPRMKCNLTDDGTGVSLILKGPGIAPGQETDVMVSQIDLFPTLCAYLNIPAPSWLTGKSFLPVLSGSKTEIHEAVFAEVTYHAAYEPMRSIRTSRWKYIRRFGGRARPVLPNCDDSPSKTVWLDAGWKNQILPEEALYDLMFDPTEHDNQILNPAHAEVVRDLRHRLDRWMRQTRDPLLKGAVAAPAGAVVNLVDGVSPGEPTVPVVGKGS</sequence>
<dbReference type="EMBL" id="LVHD01000018">
    <property type="protein sequence ID" value="OAG77038.1"/>
    <property type="molecule type" value="Genomic_DNA"/>
</dbReference>
<evidence type="ECO:0000259" key="4">
    <source>
        <dbReference type="Pfam" id="PF00884"/>
    </source>
</evidence>
<dbReference type="SUPFAM" id="SSF53649">
    <property type="entry name" value="Alkaline phosphatase-like"/>
    <property type="match status" value="1"/>
</dbReference>
<dbReference type="InterPro" id="IPR017850">
    <property type="entry name" value="Alkaline_phosphatase_core_sf"/>
</dbReference>